<evidence type="ECO:0000313" key="1">
    <source>
        <dbReference type="EMBL" id="OGC21601.1"/>
    </source>
</evidence>
<evidence type="ECO:0008006" key="3">
    <source>
        <dbReference type="Google" id="ProtNLM"/>
    </source>
</evidence>
<dbReference type="AlphaFoldDB" id="A0A1F4SMD3"/>
<dbReference type="Proteomes" id="UP000178417">
    <property type="component" value="Unassembled WGS sequence"/>
</dbReference>
<accession>A0A1F4SMD3</accession>
<evidence type="ECO:0000313" key="2">
    <source>
        <dbReference type="Proteomes" id="UP000178417"/>
    </source>
</evidence>
<organism evidence="1 2">
    <name type="scientific">candidate division WOR-1 bacterium RIFOXYB2_FULL_37_13</name>
    <dbReference type="NCBI Taxonomy" id="1802579"/>
    <lineage>
        <taxon>Bacteria</taxon>
        <taxon>Bacillati</taxon>
        <taxon>Saganbacteria</taxon>
    </lineage>
</organism>
<reference evidence="1 2" key="1">
    <citation type="journal article" date="2016" name="Nat. Commun.">
        <title>Thousands of microbial genomes shed light on interconnected biogeochemical processes in an aquifer system.</title>
        <authorList>
            <person name="Anantharaman K."/>
            <person name="Brown C.T."/>
            <person name="Hug L.A."/>
            <person name="Sharon I."/>
            <person name="Castelle C.J."/>
            <person name="Probst A.J."/>
            <person name="Thomas B.C."/>
            <person name="Singh A."/>
            <person name="Wilkins M.J."/>
            <person name="Karaoz U."/>
            <person name="Brodie E.L."/>
            <person name="Williams K.H."/>
            <person name="Hubbard S.S."/>
            <person name="Banfield J.F."/>
        </authorList>
    </citation>
    <scope>NUCLEOTIDE SEQUENCE [LARGE SCALE GENOMIC DNA]</scope>
</reference>
<proteinExistence type="predicted"/>
<dbReference type="EMBL" id="MEUB01000038">
    <property type="protein sequence ID" value="OGC21601.1"/>
    <property type="molecule type" value="Genomic_DNA"/>
</dbReference>
<dbReference type="STRING" id="1802579.A2310_02245"/>
<sequence length="477" mass="51318">MNKSSKGFALLTVLFIMLVFSILAVSLTSIIFSESKSSVKEIYYNKSFYIAEAGRAYGLKHIEGYSNWTQNMGFPLSCNFSGGTFVLSISNEADNSLTLYSSGILTREGYAYIKTVSCDVSKEGDAFPEAFHYAVFWDNQGNTNTQLALGLSLGIQGDVLARGRVRVRSDSSVAGTIYADASRSYPQVYIEPGASVGSWEAISSFPSFPYIDYSYYDNLISYYNSLLPTSGNLSITLGNADSPYNLNTSSYNVGGVIKCRNFTIGQNCVVKGSAIIAARGNITIQDNATVSPEGGSIVFATSGALGDINVGGTAVDIKEGASSVDFGVIFYNKGGYTYFQSNSTTAKKILSMTTSRITINNNPAITGGSVIYSQASNDYITFNDLATFEGSVISRGRLYLYGGHLAGMFLSDSNWGIYARLWNAGSYIKGALIGRDFNGTRIEAADIYGGTEFISLAPGISGEGNSIMHIGNWREVY</sequence>
<protein>
    <recommendedName>
        <fullName evidence="3">Type 4 fimbrial biogenesis protein PilX N-terminal domain-containing protein</fullName>
    </recommendedName>
</protein>
<comment type="caution">
    <text evidence="1">The sequence shown here is derived from an EMBL/GenBank/DDBJ whole genome shotgun (WGS) entry which is preliminary data.</text>
</comment>
<gene>
    <name evidence="1" type="ORF">A2310_02245</name>
</gene>
<name>A0A1F4SMD3_UNCSA</name>